<dbReference type="Proteomes" id="UP000253664">
    <property type="component" value="Unassembled WGS sequence"/>
</dbReference>
<keyword evidence="1" id="KW-1133">Transmembrane helix</keyword>
<protein>
    <recommendedName>
        <fullName evidence="5">Glycosyltransferase 2-like domain-containing protein</fullName>
    </recommendedName>
</protein>
<keyword evidence="4" id="KW-1185">Reference proteome</keyword>
<keyword evidence="2" id="KW-0732">Signal</keyword>
<evidence type="ECO:0000313" key="4">
    <source>
        <dbReference type="Proteomes" id="UP000253664"/>
    </source>
</evidence>
<feature type="transmembrane region" description="Helical" evidence="1">
    <location>
        <begin position="254"/>
        <end position="271"/>
    </location>
</feature>
<dbReference type="PANTHER" id="PTHR31410:SF1">
    <property type="entry name" value="POST-GPI ATTACHMENT TO PROTEINS FACTOR 4"/>
    <property type="match status" value="1"/>
</dbReference>
<evidence type="ECO:0000313" key="3">
    <source>
        <dbReference type="EMBL" id="RCI09479.1"/>
    </source>
</evidence>
<evidence type="ECO:0008006" key="5">
    <source>
        <dbReference type="Google" id="ProtNLM"/>
    </source>
</evidence>
<feature type="transmembrane region" description="Helical" evidence="1">
    <location>
        <begin position="283"/>
        <end position="306"/>
    </location>
</feature>
<dbReference type="GO" id="GO:0006506">
    <property type="term" value="P:GPI anchor biosynthetic process"/>
    <property type="evidence" value="ECO:0007669"/>
    <property type="project" value="InterPro"/>
</dbReference>
<feature type="chain" id="PRO_5016751670" description="Glycosyltransferase 2-like domain-containing protein" evidence="2">
    <location>
        <begin position="27"/>
        <end position="418"/>
    </location>
</feature>
<dbReference type="AlphaFoldDB" id="A0A367L4Y2"/>
<dbReference type="GO" id="GO:0016757">
    <property type="term" value="F:glycosyltransferase activity"/>
    <property type="evidence" value="ECO:0007669"/>
    <property type="project" value="InterPro"/>
</dbReference>
<dbReference type="OrthoDB" id="2016523at2759"/>
<feature type="signal peptide" evidence="2">
    <location>
        <begin position="1"/>
        <end position="26"/>
    </location>
</feature>
<dbReference type="InterPro" id="IPR029675">
    <property type="entry name" value="PGAP4"/>
</dbReference>
<evidence type="ECO:0000256" key="2">
    <source>
        <dbReference type="SAM" id="SignalP"/>
    </source>
</evidence>
<organism evidence="3 4">
    <name type="scientific">Ophiocordyceps polyrhachis-furcata BCC 54312</name>
    <dbReference type="NCBI Taxonomy" id="1330021"/>
    <lineage>
        <taxon>Eukaryota</taxon>
        <taxon>Fungi</taxon>
        <taxon>Dikarya</taxon>
        <taxon>Ascomycota</taxon>
        <taxon>Pezizomycotina</taxon>
        <taxon>Sordariomycetes</taxon>
        <taxon>Hypocreomycetidae</taxon>
        <taxon>Hypocreales</taxon>
        <taxon>Ophiocordycipitaceae</taxon>
        <taxon>Ophiocordyceps</taxon>
    </lineage>
</organism>
<proteinExistence type="predicted"/>
<comment type="caution">
    <text evidence="3">The sequence shown here is derived from an EMBL/GenBank/DDBJ whole genome shotgun (WGS) entry which is preliminary data.</text>
</comment>
<keyword evidence="1" id="KW-0812">Transmembrane</keyword>
<evidence type="ECO:0000256" key="1">
    <source>
        <dbReference type="SAM" id="Phobius"/>
    </source>
</evidence>
<dbReference type="PANTHER" id="PTHR31410">
    <property type="entry name" value="TRANSMEMBRANE PROTEIN 246"/>
    <property type="match status" value="1"/>
</dbReference>
<dbReference type="CDD" id="cd22189">
    <property type="entry name" value="PGAP4-like_fungal"/>
    <property type="match status" value="1"/>
</dbReference>
<gene>
    <name evidence="3" type="ORF">L249_3796</name>
</gene>
<sequence length="418" mass="47915">MNLAHLNAGFWLVWLSLLVLCYFNSSDDPTSLFYDRTRAYEQKYSLQRAAEAKDYLQHVTDKIEQAEPDRRLLCIGIPSINRTSESFLAYTIATLTDTLTAEERASIRLVVLLADKSPESHLAYGQPWLEEIADEVLLYGGEGSSWGNHSVYRTVPYNLYTEGPGRGTGRVENMRLDHSLLVETCRDYKSPYFALIEDDVVASPDWFTKLKKGLEYVESRSAGQTGDWLYLRLFYSEIFMGWNNEEWLSYSQNVFFVYTAVLVVFLVKMLMRKRNSAPGPARSSAIFAALLLGLWLPALIALYFVAGRISMSRINPFAWNWHPAREMPNYGCCAQGLVFPFRHLEGVQALFRRPPYAFAGDQILEDYARDHSLSKWALEPSVLQHVGLKQSSAGDQRAEVWNFSFERKQLKKAHRSRH</sequence>
<reference evidence="3 4" key="1">
    <citation type="journal article" date="2015" name="BMC Genomics">
        <title>Insights from the genome of Ophiocordyceps polyrhachis-furcata to pathogenicity and host specificity in insect fungi.</title>
        <authorList>
            <person name="Wichadakul D."/>
            <person name="Kobmoo N."/>
            <person name="Ingsriswang S."/>
            <person name="Tangphatsornruang S."/>
            <person name="Chantasingh D."/>
            <person name="Luangsa-ard J.J."/>
            <person name="Eurwilaichitr L."/>
        </authorList>
    </citation>
    <scope>NUCLEOTIDE SEQUENCE [LARGE SCALE GENOMIC DNA]</scope>
    <source>
        <strain evidence="3 4">BCC 54312</strain>
    </source>
</reference>
<keyword evidence="1" id="KW-0472">Membrane</keyword>
<dbReference type="GO" id="GO:0000139">
    <property type="term" value="C:Golgi membrane"/>
    <property type="evidence" value="ECO:0007669"/>
    <property type="project" value="InterPro"/>
</dbReference>
<dbReference type="EMBL" id="LKCN02000014">
    <property type="protein sequence ID" value="RCI09479.1"/>
    <property type="molecule type" value="Genomic_DNA"/>
</dbReference>
<name>A0A367L4Y2_9HYPO</name>
<accession>A0A367L4Y2</accession>